<organism evidence="1 2">
    <name type="scientific">Panagrolaimus sp. PS1159</name>
    <dbReference type="NCBI Taxonomy" id="55785"/>
    <lineage>
        <taxon>Eukaryota</taxon>
        <taxon>Metazoa</taxon>
        <taxon>Ecdysozoa</taxon>
        <taxon>Nematoda</taxon>
        <taxon>Chromadorea</taxon>
        <taxon>Rhabditida</taxon>
        <taxon>Tylenchina</taxon>
        <taxon>Panagrolaimomorpha</taxon>
        <taxon>Panagrolaimoidea</taxon>
        <taxon>Panagrolaimidae</taxon>
        <taxon>Panagrolaimus</taxon>
    </lineage>
</organism>
<accession>A0AC35GXK3</accession>
<evidence type="ECO:0000313" key="2">
    <source>
        <dbReference type="WBParaSite" id="PS1159_v2.g9721.t1"/>
    </source>
</evidence>
<reference evidence="2" key="1">
    <citation type="submission" date="2022-11" db="UniProtKB">
        <authorList>
            <consortium name="WormBaseParasite"/>
        </authorList>
    </citation>
    <scope>IDENTIFICATION</scope>
</reference>
<dbReference type="Proteomes" id="UP000887580">
    <property type="component" value="Unplaced"/>
</dbReference>
<evidence type="ECO:0000313" key="1">
    <source>
        <dbReference type="Proteomes" id="UP000887580"/>
    </source>
</evidence>
<proteinExistence type="predicted"/>
<dbReference type="WBParaSite" id="PS1159_v2.g9721.t1">
    <property type="protein sequence ID" value="PS1159_v2.g9721.t1"/>
    <property type="gene ID" value="PS1159_v2.g9721"/>
</dbReference>
<sequence>MQKIFELYKTCDSKLIYLEPLFTTEDIAYQMPEEYRIYKSAIEKWDHLHLQLAKLSKLFEMFKQIQIGFDAYLQKRKLNSPRLHFLSNNELLEMLSKGRDPKQVEPYLSKLFASISKPEFNNRGEIIAIFASNNERLELRRPVNVNLAKRHVDKWLLELEKEMKLTIHSLIKELLQKFEFEFVKLEDLIESGAVDQVILAHFKLVFTHKAENAIIHGNLKASFFEL</sequence>
<protein>
    <submittedName>
        <fullName evidence="2">Dynein heavy chain linker domain-containing protein</fullName>
    </submittedName>
</protein>
<name>A0AC35GXK3_9BILA</name>